<feature type="transmembrane region" description="Helical" evidence="6">
    <location>
        <begin position="72"/>
        <end position="93"/>
    </location>
</feature>
<proteinExistence type="inferred from homology"/>
<dbReference type="GO" id="GO:0005886">
    <property type="term" value="C:plasma membrane"/>
    <property type="evidence" value="ECO:0007669"/>
    <property type="project" value="TreeGrafter"/>
</dbReference>
<evidence type="ECO:0000313" key="8">
    <source>
        <dbReference type="EMBL" id="QJQ04753.1"/>
    </source>
</evidence>
<evidence type="ECO:0000313" key="9">
    <source>
        <dbReference type="Proteomes" id="UP000274350"/>
    </source>
</evidence>
<dbReference type="InterPro" id="IPR051401">
    <property type="entry name" value="GtrA_CellWall_Glycosyl"/>
</dbReference>
<dbReference type="InterPro" id="IPR007267">
    <property type="entry name" value="GtrA_DPMS_TM"/>
</dbReference>
<keyword evidence="3 6" id="KW-0812">Transmembrane</keyword>
<sequence length="133" mass="14809">MNAREIIRLARFGLVGLSASATHYVSVIALVEINAVNPLIANIGGFFAAFWVSYFGHRFWTFGDRNNINSGAFLRFFATALFGFGLNEILFYLMLAYTAIPYTVALAIAVITVAISTYLLSRVWAFRSQEIQP</sequence>
<evidence type="ECO:0000256" key="1">
    <source>
        <dbReference type="ARBA" id="ARBA00004141"/>
    </source>
</evidence>
<evidence type="ECO:0000256" key="6">
    <source>
        <dbReference type="SAM" id="Phobius"/>
    </source>
</evidence>
<evidence type="ECO:0000259" key="7">
    <source>
        <dbReference type="Pfam" id="PF04138"/>
    </source>
</evidence>
<feature type="domain" description="GtrA/DPMS transmembrane" evidence="7">
    <location>
        <begin position="11"/>
        <end position="126"/>
    </location>
</feature>
<dbReference type="GO" id="GO:0000271">
    <property type="term" value="P:polysaccharide biosynthetic process"/>
    <property type="evidence" value="ECO:0007669"/>
    <property type="project" value="InterPro"/>
</dbReference>
<comment type="similarity">
    <text evidence="2">Belongs to the GtrA family.</text>
</comment>
<feature type="transmembrane region" description="Helical" evidence="6">
    <location>
        <begin position="12"/>
        <end position="33"/>
    </location>
</feature>
<organism evidence="8 9">
    <name type="scientific">Undibacterium piscinae</name>
    <dbReference type="NCBI Taxonomy" id="2495591"/>
    <lineage>
        <taxon>Bacteria</taxon>
        <taxon>Pseudomonadati</taxon>
        <taxon>Pseudomonadota</taxon>
        <taxon>Betaproteobacteria</taxon>
        <taxon>Burkholderiales</taxon>
        <taxon>Oxalobacteraceae</taxon>
        <taxon>Undibacterium</taxon>
    </lineage>
</organism>
<dbReference type="KEGG" id="upi:EJG51_001540"/>
<dbReference type="PANTHER" id="PTHR38459">
    <property type="entry name" value="PROPHAGE BACTOPRENOL-LINKED GLUCOSE TRANSLOCASE HOMOLOG"/>
    <property type="match status" value="1"/>
</dbReference>
<evidence type="ECO:0000256" key="3">
    <source>
        <dbReference type="ARBA" id="ARBA00022692"/>
    </source>
</evidence>
<dbReference type="AlphaFoldDB" id="A0A6M4A0W1"/>
<feature type="transmembrane region" description="Helical" evidence="6">
    <location>
        <begin position="99"/>
        <end position="120"/>
    </location>
</feature>
<evidence type="ECO:0000256" key="4">
    <source>
        <dbReference type="ARBA" id="ARBA00022989"/>
    </source>
</evidence>
<dbReference type="OrthoDB" id="8562382at2"/>
<comment type="subcellular location">
    <subcellularLocation>
        <location evidence="1">Membrane</location>
        <topology evidence="1">Multi-pass membrane protein</topology>
    </subcellularLocation>
</comment>
<gene>
    <name evidence="8" type="ORF">EJG51_001540</name>
</gene>
<reference evidence="8 9" key="1">
    <citation type="journal article" date="2019" name="Int. J. Syst. Evol. Microbiol.">
        <title>Undibacterium piscinae sp. nov., isolated from Korean shiner intestine.</title>
        <authorList>
            <person name="Lee S.Y."/>
            <person name="Kang W."/>
            <person name="Kim P.S."/>
            <person name="Kim H.S."/>
            <person name="Sung H."/>
            <person name="Shin N.R."/>
            <person name="Whon T.W."/>
            <person name="Yun J.H."/>
            <person name="Lee J.Y."/>
            <person name="Lee J.Y."/>
            <person name="Jung M.J."/>
            <person name="Jeong Y.S."/>
            <person name="Tak E.J."/>
            <person name="Han J.E."/>
            <person name="Hyun D.W."/>
            <person name="Kang M.S."/>
            <person name="Lee K.E."/>
            <person name="Lee B.H."/>
            <person name="Bae J.W."/>
        </authorList>
    </citation>
    <scope>NUCLEOTIDE SEQUENCE [LARGE SCALE GENOMIC DNA]</scope>
    <source>
        <strain evidence="8 9">S11R28</strain>
    </source>
</reference>
<name>A0A6M4A0W1_9BURK</name>
<protein>
    <submittedName>
        <fullName evidence="8">GtrA family protein</fullName>
    </submittedName>
</protein>
<dbReference type="EMBL" id="CP051152">
    <property type="protein sequence ID" value="QJQ04753.1"/>
    <property type="molecule type" value="Genomic_DNA"/>
</dbReference>
<keyword evidence="5 6" id="KW-0472">Membrane</keyword>
<dbReference type="PANTHER" id="PTHR38459:SF1">
    <property type="entry name" value="PROPHAGE BACTOPRENOL-LINKED GLUCOSE TRANSLOCASE HOMOLOG"/>
    <property type="match status" value="1"/>
</dbReference>
<accession>A0A6M4A0W1</accession>
<evidence type="ECO:0000256" key="2">
    <source>
        <dbReference type="ARBA" id="ARBA00009399"/>
    </source>
</evidence>
<keyword evidence="9" id="KW-1185">Reference proteome</keyword>
<keyword evidence="4 6" id="KW-1133">Transmembrane helix</keyword>
<dbReference type="Proteomes" id="UP000274350">
    <property type="component" value="Chromosome"/>
</dbReference>
<evidence type="ECO:0000256" key="5">
    <source>
        <dbReference type="ARBA" id="ARBA00023136"/>
    </source>
</evidence>
<dbReference type="Pfam" id="PF04138">
    <property type="entry name" value="GtrA_DPMS_TM"/>
    <property type="match status" value="1"/>
</dbReference>
<feature type="transmembrane region" description="Helical" evidence="6">
    <location>
        <begin position="39"/>
        <end position="60"/>
    </location>
</feature>